<evidence type="ECO:0000256" key="1">
    <source>
        <dbReference type="ARBA" id="ARBA00023015"/>
    </source>
</evidence>
<evidence type="ECO:0000313" key="7">
    <source>
        <dbReference type="Proteomes" id="UP001157017"/>
    </source>
</evidence>
<dbReference type="PANTHER" id="PTHR47506">
    <property type="entry name" value="TRANSCRIPTIONAL REGULATORY PROTEIN"/>
    <property type="match status" value="1"/>
</dbReference>
<feature type="compositionally biased region" description="Low complexity" evidence="4">
    <location>
        <begin position="74"/>
        <end position="85"/>
    </location>
</feature>
<keyword evidence="3" id="KW-0804">Transcription</keyword>
<proteinExistence type="predicted"/>
<comment type="caution">
    <text evidence="6">The sequence shown here is derived from an EMBL/GenBank/DDBJ whole genome shotgun (WGS) entry which is preliminary data.</text>
</comment>
<evidence type="ECO:0000259" key="5">
    <source>
        <dbReference type="Pfam" id="PF00440"/>
    </source>
</evidence>
<dbReference type="Gene3D" id="1.10.10.60">
    <property type="entry name" value="Homeodomain-like"/>
    <property type="match status" value="1"/>
</dbReference>
<feature type="domain" description="HTH tetR-type" evidence="5">
    <location>
        <begin position="13"/>
        <end position="53"/>
    </location>
</feature>
<keyword evidence="2" id="KW-0238">DNA-binding</keyword>
<dbReference type="PANTHER" id="PTHR47506:SF1">
    <property type="entry name" value="HTH-TYPE TRANSCRIPTIONAL REGULATOR YJDC"/>
    <property type="match status" value="1"/>
</dbReference>
<evidence type="ECO:0000313" key="6">
    <source>
        <dbReference type="EMBL" id="GMA85693.1"/>
    </source>
</evidence>
<feature type="region of interest" description="Disordered" evidence="4">
    <location>
        <begin position="64"/>
        <end position="85"/>
    </location>
</feature>
<accession>A0ABQ6JC03</accession>
<dbReference type="Proteomes" id="UP001157017">
    <property type="component" value="Unassembled WGS sequence"/>
</dbReference>
<dbReference type="InterPro" id="IPR001647">
    <property type="entry name" value="HTH_TetR"/>
</dbReference>
<protein>
    <recommendedName>
        <fullName evidence="5">HTH tetR-type domain-containing protein</fullName>
    </recommendedName>
</protein>
<evidence type="ECO:0000256" key="4">
    <source>
        <dbReference type="SAM" id="MobiDB-lite"/>
    </source>
</evidence>
<name>A0ABQ6JC03_9ACTN</name>
<dbReference type="EMBL" id="BSUZ01000001">
    <property type="protein sequence ID" value="GMA85693.1"/>
    <property type="molecule type" value="Genomic_DNA"/>
</dbReference>
<dbReference type="SUPFAM" id="SSF46689">
    <property type="entry name" value="Homeodomain-like"/>
    <property type="match status" value="1"/>
</dbReference>
<organism evidence="6 7">
    <name type="scientific">Angustibacter aerolatus</name>
    <dbReference type="NCBI Taxonomy" id="1162965"/>
    <lineage>
        <taxon>Bacteria</taxon>
        <taxon>Bacillati</taxon>
        <taxon>Actinomycetota</taxon>
        <taxon>Actinomycetes</taxon>
        <taxon>Kineosporiales</taxon>
        <taxon>Kineosporiaceae</taxon>
    </lineage>
</organism>
<dbReference type="Pfam" id="PF00440">
    <property type="entry name" value="TetR_N"/>
    <property type="match status" value="1"/>
</dbReference>
<keyword evidence="1" id="KW-0805">Transcription regulation</keyword>
<reference evidence="7" key="1">
    <citation type="journal article" date="2019" name="Int. J. Syst. Evol. Microbiol.">
        <title>The Global Catalogue of Microorganisms (GCM) 10K type strain sequencing project: providing services to taxonomists for standard genome sequencing and annotation.</title>
        <authorList>
            <consortium name="The Broad Institute Genomics Platform"/>
            <consortium name="The Broad Institute Genome Sequencing Center for Infectious Disease"/>
            <person name="Wu L."/>
            <person name="Ma J."/>
        </authorList>
    </citation>
    <scope>NUCLEOTIDE SEQUENCE [LARGE SCALE GENOMIC DNA]</scope>
    <source>
        <strain evidence="7">NBRC 108730</strain>
    </source>
</reference>
<sequence>MGRPRQFDEDGVLRTAREQFWATGYAGTSMETIAAATGLGKGSLYGAFGGKREPVPPGVRRLLHGGRGVGGRAGSAATTTRPCRG</sequence>
<keyword evidence="7" id="KW-1185">Reference proteome</keyword>
<evidence type="ECO:0000256" key="3">
    <source>
        <dbReference type="ARBA" id="ARBA00023163"/>
    </source>
</evidence>
<gene>
    <name evidence="6" type="ORF">GCM10025868_09430</name>
</gene>
<evidence type="ECO:0000256" key="2">
    <source>
        <dbReference type="ARBA" id="ARBA00023125"/>
    </source>
</evidence>
<dbReference type="InterPro" id="IPR009057">
    <property type="entry name" value="Homeodomain-like_sf"/>
</dbReference>